<evidence type="ECO:0000259" key="2">
    <source>
        <dbReference type="Pfam" id="PF06378"/>
    </source>
</evidence>
<feature type="region of interest" description="Disordered" evidence="1">
    <location>
        <begin position="143"/>
        <end position="180"/>
    </location>
</feature>
<gene>
    <name evidence="3" type="ORF">DCW74_07390</name>
</gene>
<name>A0A350P2M5_9ALTE</name>
<dbReference type="Pfam" id="PF06378">
    <property type="entry name" value="SSAP_Sak"/>
    <property type="match status" value="1"/>
</dbReference>
<reference evidence="3 4" key="1">
    <citation type="journal article" date="2018" name="Nat. Biotechnol.">
        <title>A standardized bacterial taxonomy based on genome phylogeny substantially revises the tree of life.</title>
        <authorList>
            <person name="Parks D.H."/>
            <person name="Chuvochina M."/>
            <person name="Waite D.W."/>
            <person name="Rinke C."/>
            <person name="Skarshewski A."/>
            <person name="Chaumeil P.A."/>
            <person name="Hugenholtz P."/>
        </authorList>
    </citation>
    <scope>NUCLEOTIDE SEQUENCE [LARGE SCALE GENOMIC DNA]</scope>
    <source>
        <strain evidence="3">UBA11978</strain>
    </source>
</reference>
<dbReference type="EMBL" id="DNAN01000255">
    <property type="protein sequence ID" value="HAW75542.1"/>
    <property type="molecule type" value="Genomic_DNA"/>
</dbReference>
<protein>
    <recommendedName>
        <fullName evidence="2">SSAP RNA binding domain-containing protein</fullName>
    </recommendedName>
</protein>
<feature type="compositionally biased region" description="Acidic residues" evidence="1">
    <location>
        <begin position="143"/>
        <end position="155"/>
    </location>
</feature>
<feature type="domain" description="SSAP RNA binding" evidence="2">
    <location>
        <begin position="20"/>
        <end position="159"/>
    </location>
</feature>
<accession>A0A350P2M5</accession>
<dbReference type="AlphaFoldDB" id="A0A350P2M5"/>
<comment type="caution">
    <text evidence="3">The sequence shown here is derived from an EMBL/GenBank/DDBJ whole genome shotgun (WGS) entry which is preliminary data.</text>
</comment>
<evidence type="ECO:0000313" key="4">
    <source>
        <dbReference type="Proteomes" id="UP000263517"/>
    </source>
</evidence>
<dbReference type="InterPro" id="IPR009425">
    <property type="entry name" value="DSRM_SSAP"/>
</dbReference>
<evidence type="ECO:0000256" key="1">
    <source>
        <dbReference type="SAM" id="MobiDB-lite"/>
    </source>
</evidence>
<evidence type="ECO:0000313" key="3">
    <source>
        <dbReference type="EMBL" id="HAW75542.1"/>
    </source>
</evidence>
<proteinExistence type="predicted"/>
<organism evidence="3 4">
    <name type="scientific">Alteromonas australica</name>
    <dbReference type="NCBI Taxonomy" id="589873"/>
    <lineage>
        <taxon>Bacteria</taxon>
        <taxon>Pseudomonadati</taxon>
        <taxon>Pseudomonadota</taxon>
        <taxon>Gammaproteobacteria</taxon>
        <taxon>Alteromonadales</taxon>
        <taxon>Alteromonadaceae</taxon>
        <taxon>Alteromonas/Salinimonas group</taxon>
        <taxon>Alteromonas</taxon>
    </lineage>
</organism>
<feature type="compositionally biased region" description="Low complexity" evidence="1">
    <location>
        <begin position="156"/>
        <end position="175"/>
    </location>
</feature>
<dbReference type="Proteomes" id="UP000263517">
    <property type="component" value="Unassembled WGS sequence"/>
</dbReference>
<sequence length="251" mass="28644">MTEEVEQPTALTKAEAFGNVYTHLKNQDIKPMVEKKKISNSFQPDFLSWTHVWEFLLQTYPDFTHQHLEPLSYPDGTMAVQCELTIPVKDFELKRIERLYVMDNRMNAITHPNAQQINKAEKRCFVKCAALFGLGIQLFTGEDLPDVPEGDEPEEQTAQPVQQGQQTPTPEPTEQSNEVFTDPDKYITSLLSWANTALEKSDDPDSLRYFWQENKKGINAVQNSFPNIYAKLVEEFQKLQTKAGGNNDAGQ</sequence>